<dbReference type="OrthoDB" id="2012278at2759"/>
<dbReference type="AlphaFoldDB" id="A0A9P6HHE6"/>
<evidence type="ECO:0000256" key="2">
    <source>
        <dbReference type="ARBA" id="ARBA00022692"/>
    </source>
</evidence>
<dbReference type="Proteomes" id="UP000736335">
    <property type="component" value="Unassembled WGS sequence"/>
</dbReference>
<keyword evidence="2" id="KW-0812">Transmembrane</keyword>
<comment type="caution">
    <text evidence="6">The sequence shown here is derived from an EMBL/GenBank/DDBJ whole genome shotgun (WGS) entry which is preliminary data.</text>
</comment>
<gene>
    <name evidence="6" type="ORF">BJ322DRAFT_1052283</name>
</gene>
<evidence type="ECO:0000313" key="6">
    <source>
        <dbReference type="EMBL" id="KAF9786843.1"/>
    </source>
</evidence>
<dbReference type="GO" id="GO:0016020">
    <property type="term" value="C:membrane"/>
    <property type="evidence" value="ECO:0007669"/>
    <property type="project" value="UniProtKB-SubCell"/>
</dbReference>
<reference evidence="6" key="2">
    <citation type="submission" date="2020-11" db="EMBL/GenBank/DDBJ databases">
        <authorList>
            <consortium name="DOE Joint Genome Institute"/>
            <person name="Kuo A."/>
            <person name="Miyauchi S."/>
            <person name="Kiss E."/>
            <person name="Drula E."/>
            <person name="Kohler A."/>
            <person name="Sanchez-Garcia M."/>
            <person name="Andreopoulos B."/>
            <person name="Barry K.W."/>
            <person name="Bonito G."/>
            <person name="Buee M."/>
            <person name="Carver A."/>
            <person name="Chen C."/>
            <person name="Cichocki N."/>
            <person name="Clum A."/>
            <person name="Culley D."/>
            <person name="Crous P.W."/>
            <person name="Fauchery L."/>
            <person name="Girlanda M."/>
            <person name="Hayes R."/>
            <person name="Keri Z."/>
            <person name="Labutti K."/>
            <person name="Lipzen A."/>
            <person name="Lombard V."/>
            <person name="Magnuson J."/>
            <person name="Maillard F."/>
            <person name="Morin E."/>
            <person name="Murat C."/>
            <person name="Nolan M."/>
            <person name="Ohm R."/>
            <person name="Pangilinan J."/>
            <person name="Pereira M."/>
            <person name="Perotto S."/>
            <person name="Peter M."/>
            <person name="Riley R."/>
            <person name="Sitrit Y."/>
            <person name="Stielow B."/>
            <person name="Szollosi G."/>
            <person name="Zifcakova L."/>
            <person name="Stursova M."/>
            <person name="Spatafora J.W."/>
            <person name="Tedersoo L."/>
            <person name="Vaario L.-M."/>
            <person name="Yamada A."/>
            <person name="Yan M."/>
            <person name="Wang P."/>
            <person name="Xu J."/>
            <person name="Bruns T."/>
            <person name="Baldrian P."/>
            <person name="Vilgalys R."/>
            <person name="Henrissat B."/>
            <person name="Grigoriev I.V."/>
            <person name="Hibbett D."/>
            <person name="Nagy L.G."/>
            <person name="Martin F.M."/>
        </authorList>
    </citation>
    <scope>NUCLEOTIDE SEQUENCE</scope>
    <source>
        <strain evidence="6">UH-Tt-Lm1</strain>
    </source>
</reference>
<dbReference type="EMBL" id="WIUZ02000005">
    <property type="protein sequence ID" value="KAF9786843.1"/>
    <property type="molecule type" value="Genomic_DNA"/>
</dbReference>
<sequence>MDALPQPAVKFIPKYVTLWSRVFLGLAPGGTIPTEVITDAFWANLLSLDVDYAYLYSILNNLSRDECVGRGKAVLHLILEKCLTCARTMEFDDPRKIHALETFSATARCILAKNLGGWEVMTVFAGDVGQSDKFFMGLISAISDCICDGAAATELKHSALQLALVLVSGLAQLSPGAYFLRTDLFPAIVDVILGTDTQKYTFEAITLLALLANFHKSDAAHQNPYIAQIKQTQSCELLQAIAWAANFAVGTVVKQYQELSDDTPPCPKITLGSIVTMFKPDRVFTDPPKGLFAKQPIEAAAVLLPVFEFLDNNKSFADVLVKPFTQEDDSQEHVLVLSLVTASSYILTHATSSASPRAVAYAHLSLNILLRLVQNPKISSAFCQPRSRPIRLCRQRIPLLPIVTGPRPPMCAVLDSCVLWLRHNLHKKLEVNCYTVCIRICHQMISFLQKHGIRLEYHWIELWRAILGLLEFLTKKIGELQSAAGIRLLINETLSLLDLSITTSQAFLPSAKVLHEFVYELTRSSSILKSQDSLLKKPELAGGARERGSTISGHTTSESLTVLVNVVEFYETKIGHTRSANQALRTVAQEIDKDGLQGVEEGRDLEIRSAPVNEVAGLLRYVYADSMSLMP</sequence>
<dbReference type="PANTHER" id="PTHR13608">
    <property type="entry name" value="ARMADILLO-LIKE HELICAL DOMAIN-CONTAINING PROTEIN 3"/>
    <property type="match status" value="1"/>
</dbReference>
<protein>
    <recommendedName>
        <fullName evidence="5">Armadillo-like helical domain-containing protein</fullName>
    </recommendedName>
</protein>
<organism evidence="6 7">
    <name type="scientific">Thelephora terrestris</name>
    <dbReference type="NCBI Taxonomy" id="56493"/>
    <lineage>
        <taxon>Eukaryota</taxon>
        <taxon>Fungi</taxon>
        <taxon>Dikarya</taxon>
        <taxon>Basidiomycota</taxon>
        <taxon>Agaricomycotina</taxon>
        <taxon>Agaricomycetes</taxon>
        <taxon>Thelephorales</taxon>
        <taxon>Thelephoraceae</taxon>
        <taxon>Thelephora</taxon>
    </lineage>
</organism>
<evidence type="ECO:0000256" key="4">
    <source>
        <dbReference type="ARBA" id="ARBA00023136"/>
    </source>
</evidence>
<dbReference type="InterPro" id="IPR013636">
    <property type="entry name" value="ARMH3_C"/>
</dbReference>
<dbReference type="InterPro" id="IPR039868">
    <property type="entry name" value="ARMD3-like"/>
</dbReference>
<evidence type="ECO:0000256" key="1">
    <source>
        <dbReference type="ARBA" id="ARBA00004370"/>
    </source>
</evidence>
<keyword evidence="4" id="KW-0472">Membrane</keyword>
<comment type="subcellular location">
    <subcellularLocation>
        <location evidence="1">Membrane</location>
    </subcellularLocation>
</comment>
<evidence type="ECO:0000259" key="5">
    <source>
        <dbReference type="SMART" id="SM01158"/>
    </source>
</evidence>
<proteinExistence type="predicted"/>
<dbReference type="GO" id="GO:0005829">
    <property type="term" value="C:cytosol"/>
    <property type="evidence" value="ECO:0007669"/>
    <property type="project" value="TreeGrafter"/>
</dbReference>
<dbReference type="SMART" id="SM01158">
    <property type="entry name" value="DUF1741"/>
    <property type="match status" value="1"/>
</dbReference>
<evidence type="ECO:0000313" key="7">
    <source>
        <dbReference type="Proteomes" id="UP000736335"/>
    </source>
</evidence>
<keyword evidence="3" id="KW-1133">Transmembrane helix</keyword>
<keyword evidence="7" id="KW-1185">Reference proteome</keyword>
<reference evidence="6" key="1">
    <citation type="journal article" date="2020" name="Nat. Commun.">
        <title>Large-scale genome sequencing of mycorrhizal fungi provides insights into the early evolution of symbiotic traits.</title>
        <authorList>
            <person name="Miyauchi S."/>
            <person name="Kiss E."/>
            <person name="Kuo A."/>
            <person name="Drula E."/>
            <person name="Kohler A."/>
            <person name="Sanchez-Garcia M."/>
            <person name="Morin E."/>
            <person name="Andreopoulos B."/>
            <person name="Barry K.W."/>
            <person name="Bonito G."/>
            <person name="Buee M."/>
            <person name="Carver A."/>
            <person name="Chen C."/>
            <person name="Cichocki N."/>
            <person name="Clum A."/>
            <person name="Culley D."/>
            <person name="Crous P.W."/>
            <person name="Fauchery L."/>
            <person name="Girlanda M."/>
            <person name="Hayes R.D."/>
            <person name="Keri Z."/>
            <person name="LaButti K."/>
            <person name="Lipzen A."/>
            <person name="Lombard V."/>
            <person name="Magnuson J."/>
            <person name="Maillard F."/>
            <person name="Murat C."/>
            <person name="Nolan M."/>
            <person name="Ohm R.A."/>
            <person name="Pangilinan J."/>
            <person name="Pereira M.F."/>
            <person name="Perotto S."/>
            <person name="Peter M."/>
            <person name="Pfister S."/>
            <person name="Riley R."/>
            <person name="Sitrit Y."/>
            <person name="Stielow J.B."/>
            <person name="Szollosi G."/>
            <person name="Zifcakova L."/>
            <person name="Stursova M."/>
            <person name="Spatafora J.W."/>
            <person name="Tedersoo L."/>
            <person name="Vaario L.M."/>
            <person name="Yamada A."/>
            <person name="Yan M."/>
            <person name="Wang P."/>
            <person name="Xu J."/>
            <person name="Bruns T."/>
            <person name="Baldrian P."/>
            <person name="Vilgalys R."/>
            <person name="Dunand C."/>
            <person name="Henrissat B."/>
            <person name="Grigoriev I.V."/>
            <person name="Hibbett D."/>
            <person name="Nagy L.G."/>
            <person name="Martin F.M."/>
        </authorList>
    </citation>
    <scope>NUCLEOTIDE SEQUENCE</scope>
    <source>
        <strain evidence="6">UH-Tt-Lm1</strain>
    </source>
</reference>
<evidence type="ECO:0000256" key="3">
    <source>
        <dbReference type="ARBA" id="ARBA00022989"/>
    </source>
</evidence>
<accession>A0A9P6HHE6</accession>
<feature type="domain" description="Armadillo-like helical" evidence="5">
    <location>
        <begin position="401"/>
        <end position="622"/>
    </location>
</feature>
<dbReference type="PANTHER" id="PTHR13608:SF3">
    <property type="entry name" value="ARMADILLO-LIKE HELICAL DOMAIN-CONTAINING PROTEIN 3"/>
    <property type="match status" value="1"/>
</dbReference>
<name>A0A9P6HHE6_9AGAM</name>
<dbReference type="Pfam" id="PF08427">
    <property type="entry name" value="ARMH3_C"/>
    <property type="match status" value="1"/>
</dbReference>